<dbReference type="Proteomes" id="UP000006327">
    <property type="component" value="Unassembled WGS sequence"/>
</dbReference>
<dbReference type="EMBL" id="BAEO01000062">
    <property type="protein sequence ID" value="GAC21581.1"/>
    <property type="molecule type" value="Genomic_DNA"/>
</dbReference>
<organism evidence="2 3">
    <name type="scientific">Paraglaciecola arctica BSs20135</name>
    <dbReference type="NCBI Taxonomy" id="493475"/>
    <lineage>
        <taxon>Bacteria</taxon>
        <taxon>Pseudomonadati</taxon>
        <taxon>Pseudomonadota</taxon>
        <taxon>Gammaproteobacteria</taxon>
        <taxon>Alteromonadales</taxon>
        <taxon>Alteromonadaceae</taxon>
        <taxon>Paraglaciecola</taxon>
    </lineage>
</organism>
<gene>
    <name evidence="2" type="ORF">GARC_4639</name>
</gene>
<protein>
    <submittedName>
        <fullName evidence="2">Uncharacterized protein</fullName>
    </submittedName>
</protein>
<evidence type="ECO:0000313" key="2">
    <source>
        <dbReference type="EMBL" id="GAC21581.1"/>
    </source>
</evidence>
<keyword evidence="1" id="KW-0472">Membrane</keyword>
<proteinExistence type="predicted"/>
<accession>K6YC93</accession>
<keyword evidence="1" id="KW-0812">Transmembrane</keyword>
<keyword evidence="1" id="KW-1133">Transmembrane helix</keyword>
<feature type="transmembrane region" description="Helical" evidence="1">
    <location>
        <begin position="5"/>
        <end position="21"/>
    </location>
</feature>
<comment type="caution">
    <text evidence="2">The sequence shown here is derived from an EMBL/GenBank/DDBJ whole genome shotgun (WGS) entry which is preliminary data.</text>
</comment>
<evidence type="ECO:0000313" key="3">
    <source>
        <dbReference type="Proteomes" id="UP000006327"/>
    </source>
</evidence>
<evidence type="ECO:0000256" key="1">
    <source>
        <dbReference type="SAM" id="Phobius"/>
    </source>
</evidence>
<dbReference type="AlphaFoldDB" id="K6YC93"/>
<name>K6YC93_9ALTE</name>
<reference evidence="2 3" key="1">
    <citation type="journal article" date="2017" name="Antonie Van Leeuwenhoek">
        <title>Rhizobium rhizosphaerae sp. nov., a novel species isolated from rice rhizosphere.</title>
        <authorList>
            <person name="Zhao J.J."/>
            <person name="Zhang J."/>
            <person name="Zhang R.J."/>
            <person name="Zhang C.W."/>
            <person name="Yin H.Q."/>
            <person name="Zhang X.X."/>
        </authorList>
    </citation>
    <scope>NUCLEOTIDE SEQUENCE [LARGE SCALE GENOMIC DNA]</scope>
    <source>
        <strain evidence="2 3">BSs20135</strain>
    </source>
</reference>
<feature type="transmembrane region" description="Helical" evidence="1">
    <location>
        <begin position="27"/>
        <end position="45"/>
    </location>
</feature>
<sequence>MGQYLMFGALCCLALVCVFVGSTLSAIAFITLGVLLELAFWIGIFKSSRKFLS</sequence>
<keyword evidence="3" id="KW-1185">Reference proteome</keyword>